<dbReference type="Pfam" id="PF01118">
    <property type="entry name" value="Semialdhyde_dh"/>
    <property type="match status" value="1"/>
</dbReference>
<dbReference type="InterPro" id="IPR004662">
    <property type="entry name" value="AcgluKinase_fam"/>
</dbReference>
<dbReference type="Proteomes" id="UP000286510">
    <property type="component" value="Unassembled WGS sequence"/>
</dbReference>
<dbReference type="CDD" id="cd23936">
    <property type="entry name" value="AGPR_C_ARG5_6_like"/>
    <property type="match status" value="1"/>
</dbReference>
<evidence type="ECO:0000256" key="1">
    <source>
        <dbReference type="ARBA" id="ARBA00004173"/>
    </source>
</evidence>
<keyword evidence="15" id="KW-0560">Oxidoreductase</keyword>
<keyword evidence="12" id="KW-0067">ATP-binding</keyword>
<keyword evidence="17" id="KW-0511">Multifunctional enzyme</keyword>
<dbReference type="InterPro" id="IPR036291">
    <property type="entry name" value="NAD(P)-bd_dom_sf"/>
</dbReference>
<keyword evidence="14" id="KW-0809">Transit peptide</keyword>
<feature type="domain" description="Semialdehyde dehydrogenase NAD-binding" evidence="20">
    <location>
        <begin position="394"/>
        <end position="546"/>
    </location>
</feature>
<dbReference type="GO" id="GO:0003942">
    <property type="term" value="F:N-acetyl-gamma-glutamyl-phosphate reductase activity"/>
    <property type="evidence" value="ECO:0007669"/>
    <property type="project" value="InterPro"/>
</dbReference>
<dbReference type="UniPathway" id="UPA00068">
    <property type="reaction ID" value="UER00108"/>
</dbReference>
<evidence type="ECO:0000256" key="6">
    <source>
        <dbReference type="ARBA" id="ARBA00013065"/>
    </source>
</evidence>
<dbReference type="NCBIfam" id="TIGR00761">
    <property type="entry name" value="argB"/>
    <property type="match status" value="1"/>
</dbReference>
<dbReference type="InterPro" id="IPR001048">
    <property type="entry name" value="Asp/Glu/Uridylate_kinase"/>
</dbReference>
<dbReference type="InterPro" id="IPR036393">
    <property type="entry name" value="AceGlu_kinase-like_sf"/>
</dbReference>
<evidence type="ECO:0000256" key="10">
    <source>
        <dbReference type="ARBA" id="ARBA00022741"/>
    </source>
</evidence>
<organism evidence="21 23">
    <name type="scientific">Aphanomyces astaci</name>
    <name type="common">Crayfish plague agent</name>
    <dbReference type="NCBI Taxonomy" id="112090"/>
    <lineage>
        <taxon>Eukaryota</taxon>
        <taxon>Sar</taxon>
        <taxon>Stramenopiles</taxon>
        <taxon>Oomycota</taxon>
        <taxon>Saprolegniomycetes</taxon>
        <taxon>Saprolegniales</taxon>
        <taxon>Verrucalvaceae</taxon>
        <taxon>Aphanomyces</taxon>
    </lineage>
</organism>
<evidence type="ECO:0000259" key="20">
    <source>
        <dbReference type="SMART" id="SM00859"/>
    </source>
</evidence>
<reference evidence="23 24" key="1">
    <citation type="submission" date="2018-08" db="EMBL/GenBank/DDBJ databases">
        <title>Aphanomyces genome sequencing and annotation.</title>
        <authorList>
            <person name="Minardi D."/>
            <person name="Oidtmann B."/>
            <person name="Van Der Giezen M."/>
            <person name="Studholme D.J."/>
        </authorList>
    </citation>
    <scope>NUCLEOTIDE SEQUENCE [LARGE SCALE GENOMIC DNA]</scope>
    <source>
        <strain evidence="22 24">FDL457</strain>
        <strain evidence="21 23">Yx</strain>
    </source>
</reference>
<evidence type="ECO:0000256" key="8">
    <source>
        <dbReference type="ARBA" id="ARBA00022605"/>
    </source>
</evidence>
<proteinExistence type="inferred from homology"/>
<dbReference type="EMBL" id="QUTA01004728">
    <property type="protein sequence ID" value="RHY18605.1"/>
    <property type="molecule type" value="Genomic_DNA"/>
</dbReference>
<evidence type="ECO:0000256" key="7">
    <source>
        <dbReference type="ARBA" id="ARBA00022571"/>
    </source>
</evidence>
<dbReference type="GO" id="GO:0005524">
    <property type="term" value="F:ATP binding"/>
    <property type="evidence" value="ECO:0007669"/>
    <property type="project" value="UniProtKB-KW"/>
</dbReference>
<comment type="similarity">
    <text evidence="5">In the C-terminal section; belongs to the NAGSA dehydrogenase family.</text>
</comment>
<evidence type="ECO:0000256" key="2">
    <source>
        <dbReference type="ARBA" id="ARBA00004828"/>
    </source>
</evidence>
<evidence type="ECO:0000256" key="15">
    <source>
        <dbReference type="ARBA" id="ARBA00023002"/>
    </source>
</evidence>
<evidence type="ECO:0000256" key="13">
    <source>
        <dbReference type="ARBA" id="ARBA00022857"/>
    </source>
</evidence>
<dbReference type="PROSITE" id="PS01224">
    <property type="entry name" value="ARGC"/>
    <property type="match status" value="1"/>
</dbReference>
<evidence type="ECO:0000256" key="17">
    <source>
        <dbReference type="ARBA" id="ARBA00023268"/>
    </source>
</evidence>
<dbReference type="FunFam" id="3.40.1160.10:FF:000046">
    <property type="entry name" value="N-acetylglutamate kinase / N-acetylglutamate synthase"/>
    <property type="match status" value="1"/>
</dbReference>
<evidence type="ECO:0000256" key="3">
    <source>
        <dbReference type="ARBA" id="ARBA00004862"/>
    </source>
</evidence>
<dbReference type="NCBIfam" id="TIGR01850">
    <property type="entry name" value="argC"/>
    <property type="match status" value="1"/>
</dbReference>
<dbReference type="SUPFAM" id="SSF55347">
    <property type="entry name" value="Glyceraldehyde-3-phosphate dehydrogenase-like, C-terminal domain"/>
    <property type="match status" value="1"/>
</dbReference>
<dbReference type="Gene3D" id="3.40.1160.10">
    <property type="entry name" value="Acetylglutamate kinase-like"/>
    <property type="match status" value="1"/>
</dbReference>
<dbReference type="GO" id="GO:0051287">
    <property type="term" value="F:NAD binding"/>
    <property type="evidence" value="ECO:0007669"/>
    <property type="project" value="InterPro"/>
</dbReference>
<dbReference type="Proteomes" id="UP000266239">
    <property type="component" value="Unassembled WGS sequence"/>
</dbReference>
<evidence type="ECO:0000256" key="16">
    <source>
        <dbReference type="ARBA" id="ARBA00023128"/>
    </source>
</evidence>
<dbReference type="Pfam" id="PF22698">
    <property type="entry name" value="Semialdhyde_dhC_1"/>
    <property type="match status" value="1"/>
</dbReference>
<evidence type="ECO:0000256" key="9">
    <source>
        <dbReference type="ARBA" id="ARBA00022679"/>
    </source>
</evidence>
<evidence type="ECO:0000313" key="21">
    <source>
        <dbReference type="EMBL" id="RHY18605.1"/>
    </source>
</evidence>
<evidence type="ECO:0000313" key="24">
    <source>
        <dbReference type="Proteomes" id="UP000286510"/>
    </source>
</evidence>
<comment type="pathway">
    <text evidence="2">Amino-acid biosynthesis; L-arginine biosynthesis; N(2)-acetyl-L-ornithine from L-glutamate: step 2/4.</text>
</comment>
<dbReference type="InterPro" id="IPR023013">
    <property type="entry name" value="AGPR_AS"/>
</dbReference>
<dbReference type="InterPro" id="IPR000706">
    <property type="entry name" value="AGPR_type-1"/>
</dbReference>
<accession>A0A397BIP5</accession>
<name>A0A397BIP5_APHAT</name>
<comment type="pathway">
    <text evidence="3">Amino-acid biosynthesis; L-arginine biosynthesis; N(2)-acetyl-L-ornithine from L-glutamate: step 3/4.</text>
</comment>
<comment type="catalytic activity">
    <reaction evidence="18">
        <text>N-acetyl-L-glutamate + ATP = N-acetyl-L-glutamyl 5-phosphate + ADP</text>
        <dbReference type="Rhea" id="RHEA:14629"/>
        <dbReference type="ChEBI" id="CHEBI:30616"/>
        <dbReference type="ChEBI" id="CHEBI:44337"/>
        <dbReference type="ChEBI" id="CHEBI:57936"/>
        <dbReference type="ChEBI" id="CHEBI:456216"/>
        <dbReference type="EC" id="2.7.2.8"/>
    </reaction>
</comment>
<dbReference type="GO" id="GO:0005739">
    <property type="term" value="C:mitochondrion"/>
    <property type="evidence" value="ECO:0007669"/>
    <property type="project" value="UniProtKB-SubCell"/>
</dbReference>
<comment type="caution">
    <text evidence="21">The sequence shown here is derived from an EMBL/GenBank/DDBJ whole genome shotgun (WGS) entry which is preliminary data.</text>
</comment>
<protein>
    <recommendedName>
        <fullName evidence="6">acetylglutamate kinase</fullName>
        <ecNumber evidence="6">2.7.2.8</ecNumber>
    </recommendedName>
</protein>
<dbReference type="PANTHER" id="PTHR23342:SF0">
    <property type="entry name" value="N-ACETYLGLUTAMATE SYNTHASE, MITOCHONDRIAL"/>
    <property type="match status" value="1"/>
</dbReference>
<dbReference type="PANTHER" id="PTHR23342">
    <property type="entry name" value="N-ACETYLGLUTAMATE SYNTHASE"/>
    <property type="match status" value="1"/>
</dbReference>
<dbReference type="SMART" id="SM00859">
    <property type="entry name" value="Semialdhyde_dh"/>
    <property type="match status" value="1"/>
</dbReference>
<dbReference type="GO" id="GO:0003991">
    <property type="term" value="F:acetylglutamate kinase activity"/>
    <property type="evidence" value="ECO:0007669"/>
    <property type="project" value="UniProtKB-EC"/>
</dbReference>
<dbReference type="GO" id="GO:0006526">
    <property type="term" value="P:L-arginine biosynthetic process"/>
    <property type="evidence" value="ECO:0007669"/>
    <property type="project" value="UniProtKB-UniPathway"/>
</dbReference>
<keyword evidence="8" id="KW-0028">Amino-acid biosynthesis</keyword>
<keyword evidence="7" id="KW-0055">Arginine biosynthesis</keyword>
<dbReference type="InterPro" id="IPR058924">
    <property type="entry name" value="AGPR_dimerisation_dom"/>
</dbReference>
<evidence type="ECO:0000256" key="14">
    <source>
        <dbReference type="ARBA" id="ARBA00022946"/>
    </source>
</evidence>
<dbReference type="SUPFAM" id="SSF51735">
    <property type="entry name" value="NAD(P)-binding Rossmann-fold domains"/>
    <property type="match status" value="1"/>
</dbReference>
<dbReference type="VEuPathDB" id="FungiDB:H257_13507"/>
<keyword evidence="9" id="KW-0808">Transferase</keyword>
<evidence type="ECO:0000256" key="4">
    <source>
        <dbReference type="ARBA" id="ARBA00006830"/>
    </source>
</evidence>
<evidence type="ECO:0000256" key="12">
    <source>
        <dbReference type="ARBA" id="ARBA00022840"/>
    </source>
</evidence>
<dbReference type="EC" id="2.7.2.8" evidence="6"/>
<evidence type="ECO:0000256" key="5">
    <source>
        <dbReference type="ARBA" id="ARBA00007239"/>
    </source>
</evidence>
<keyword evidence="10" id="KW-0547">Nucleotide-binding</keyword>
<dbReference type="Pfam" id="PF00696">
    <property type="entry name" value="AA_kinase"/>
    <property type="match status" value="1"/>
</dbReference>
<dbReference type="CDD" id="cd24149">
    <property type="entry name" value="AGPR_N_ARG5_6_like"/>
    <property type="match status" value="1"/>
</dbReference>
<keyword evidence="13" id="KW-0521">NADP</keyword>
<dbReference type="GO" id="GO:0070401">
    <property type="term" value="F:NADP+ binding"/>
    <property type="evidence" value="ECO:0007669"/>
    <property type="project" value="InterPro"/>
</dbReference>
<gene>
    <name evidence="21" type="ORF">DYB25_002255</name>
    <name evidence="22" type="ORF">DYB26_002146</name>
</gene>
<dbReference type="AlphaFoldDB" id="A0A397BIP5"/>
<evidence type="ECO:0000256" key="19">
    <source>
        <dbReference type="PROSITE-ProRule" id="PRU10010"/>
    </source>
</evidence>
<dbReference type="SUPFAM" id="SSF53633">
    <property type="entry name" value="Carbamate kinase-like"/>
    <property type="match status" value="1"/>
</dbReference>
<dbReference type="InterPro" id="IPR000534">
    <property type="entry name" value="Semialdehyde_DH_NAD-bd"/>
</dbReference>
<keyword evidence="16" id="KW-0496">Mitochondrion</keyword>
<dbReference type="Gene3D" id="3.30.360.10">
    <property type="entry name" value="Dihydrodipicolinate Reductase, domain 2"/>
    <property type="match status" value="1"/>
</dbReference>
<evidence type="ECO:0000313" key="23">
    <source>
        <dbReference type="Proteomes" id="UP000266239"/>
    </source>
</evidence>
<dbReference type="HAMAP" id="MF_00150">
    <property type="entry name" value="ArgC_type1"/>
    <property type="match status" value="1"/>
</dbReference>
<dbReference type="EMBL" id="QUTF01012047">
    <property type="protein sequence ID" value="RHZ25688.1"/>
    <property type="molecule type" value="Genomic_DNA"/>
</dbReference>
<feature type="active site" evidence="19">
    <location>
        <position position="556"/>
    </location>
</feature>
<keyword evidence="11" id="KW-0418">Kinase</keyword>
<evidence type="ECO:0000256" key="11">
    <source>
        <dbReference type="ARBA" id="ARBA00022777"/>
    </source>
</evidence>
<evidence type="ECO:0000313" key="22">
    <source>
        <dbReference type="EMBL" id="RHZ25688.1"/>
    </source>
</evidence>
<comment type="similarity">
    <text evidence="4">In the N-terminal section; belongs to the acetylglutamate kinase family.</text>
</comment>
<sequence length="740" mass="79976">MGIAGAQSQLSTIWRKTTMTFWPILKQSHISKFVLETFDQMLRPRQLLSLAIHVAAKDKLVQRSAVAATGFRKVASASMARRALHTSTTALPGSPELVKQLLTLMKSDKDIQEYLKVYATPGLRRTTVIKIGGEVVDRELDVLVKSLIFLKDAGLFPIVVHGAGPQMNDELAKAGVEPKYVKGNRVTDKATLAIAKRVFLAANRKLVDALAQAGVGVRPITNGVFEASIRDLDVYGYVGEVDKIHGESVYSAIASNQIPVLSSLGESVDGQLLNINADIAARELAITLQPYKTIFINSKGGWIEDGVKLPTIDMSTDYEPMAARDYTGRQGTLLKLNEINLLLNALPRSSSVVLTSASALSREILSDYSTGTVCTRGGGDGTPQPLHFNSNKYKVGLLGARGYVGRELIRVVGGHSDLELVVASSRALVGQKVLDIAQAPPLNPHTNAPATALASQPAKLEGIHPELEFCALEDGDLASSALAKEMDVWVLALPNGHCQRYAVALERLLRGKNKDQVIIDLSADQRFNDKWVYGLPEVPGKRLLLHNAKRISNPGCYATGAQLGILPLLPFLAPSHPPHVFGVSGYSGAGTGLSPNNDLNVLSDNLIAYKSVGHIHENEVSHQLGTQVAFMPHVAPWFQGIHLTLSMQLQDKTMTKDQIVALYQSFYATEPLVHVIDDVPQVKQNALHHHTTIGGISVDNVRGRVALVVTIDNLLKGAASQAIQNINLSLGLEELRGLIE</sequence>
<dbReference type="Gene3D" id="3.40.50.720">
    <property type="entry name" value="NAD(P)-binding Rossmann-like Domain"/>
    <property type="match status" value="1"/>
</dbReference>
<evidence type="ECO:0000256" key="18">
    <source>
        <dbReference type="ARBA" id="ARBA00048141"/>
    </source>
</evidence>
<comment type="subcellular location">
    <subcellularLocation>
        <location evidence="1">Mitochondrion</location>
    </subcellularLocation>
</comment>